<name>A0A3S4VJI3_9ACTN</name>
<comment type="catalytic activity">
    <reaction evidence="7">
        <text>Fe-coproporphyrin III + 2 H(+) = coproporphyrin III + Fe(2+)</text>
        <dbReference type="Rhea" id="RHEA:49572"/>
        <dbReference type="ChEBI" id="CHEBI:15378"/>
        <dbReference type="ChEBI" id="CHEBI:29033"/>
        <dbReference type="ChEBI" id="CHEBI:68438"/>
        <dbReference type="ChEBI" id="CHEBI:131725"/>
        <dbReference type="EC" id="4.99.1.9"/>
    </reaction>
    <physiologicalReaction direction="right-to-left" evidence="7">
        <dbReference type="Rhea" id="RHEA:49574"/>
    </physiologicalReaction>
</comment>
<dbReference type="CDD" id="cd00419">
    <property type="entry name" value="Ferrochelatase_C"/>
    <property type="match status" value="1"/>
</dbReference>
<evidence type="ECO:0000256" key="8">
    <source>
        <dbReference type="RuleBase" id="RU004185"/>
    </source>
</evidence>
<dbReference type="SUPFAM" id="SSF53800">
    <property type="entry name" value="Chelatase"/>
    <property type="match status" value="1"/>
</dbReference>
<dbReference type="PANTHER" id="PTHR11108:SF1">
    <property type="entry name" value="FERROCHELATASE, MITOCHONDRIAL"/>
    <property type="match status" value="1"/>
</dbReference>
<evidence type="ECO:0000256" key="5">
    <source>
        <dbReference type="ARBA" id="ARBA00023239"/>
    </source>
</evidence>
<protein>
    <recommendedName>
        <fullName evidence="2">coproporphyrin ferrochelatase</fullName>
        <ecNumber evidence="2">4.99.1.9</ecNumber>
    </recommendedName>
</protein>
<dbReference type="CDD" id="cd03411">
    <property type="entry name" value="Ferrochelatase_N"/>
    <property type="match status" value="1"/>
</dbReference>
<accession>A0A3S4VJI3</accession>
<organism evidence="9 10">
    <name type="scientific">Arachnia propionica</name>
    <dbReference type="NCBI Taxonomy" id="1750"/>
    <lineage>
        <taxon>Bacteria</taxon>
        <taxon>Bacillati</taxon>
        <taxon>Actinomycetota</taxon>
        <taxon>Actinomycetes</taxon>
        <taxon>Propionibacteriales</taxon>
        <taxon>Propionibacteriaceae</taxon>
        <taxon>Arachnia</taxon>
    </lineage>
</organism>
<evidence type="ECO:0000256" key="7">
    <source>
        <dbReference type="ARBA" id="ARBA00024536"/>
    </source>
</evidence>
<dbReference type="EMBL" id="LR134406">
    <property type="protein sequence ID" value="VEH70455.1"/>
    <property type="molecule type" value="Genomic_DNA"/>
</dbReference>
<evidence type="ECO:0000256" key="1">
    <source>
        <dbReference type="ARBA" id="ARBA00004744"/>
    </source>
</evidence>
<evidence type="ECO:0000256" key="6">
    <source>
        <dbReference type="ARBA" id="ARBA00023244"/>
    </source>
</evidence>
<comment type="similarity">
    <text evidence="8">Belongs to the ferrochelatase family.</text>
</comment>
<keyword evidence="3" id="KW-0408">Iron</keyword>
<sequence length="359" mass="38818">MSDALSPYSAVLLASYGGPRQPEDVLPFMRNATAGRGVPDERLLEVSQHYHLFGGRSPINEQNEALRDALVAELKRRGCPRPVVIGNRNWTPFFAETVSALHRDRHDRVVALTTAAYSCYSACRQYREDLAAVMEQVSGVIIDKVGPYSERDGFISANVDALVASVQALRSRIGDGVMKVLFVTHSIPVAMNTASADGTPAARYDAQHIRVASRVAEAAEAYLGERLDWELVYCSRSGSPHVSWLEPDVNDRLAELTGVAGVVAAPIGFISDHMEVAYDLDTQARESAAAAGFDYERAATAGIHPDFIATLADLLLEQAAVARGELAPPDHPCLTEPASCCLPHPQKEQTHVPSASHAH</sequence>
<reference evidence="9 10" key="1">
    <citation type="submission" date="2018-12" db="EMBL/GenBank/DDBJ databases">
        <authorList>
            <consortium name="Pathogen Informatics"/>
        </authorList>
    </citation>
    <scope>NUCLEOTIDE SEQUENCE [LARGE SCALE GENOMIC DNA]</scope>
    <source>
        <strain evidence="9 10">NCTC12967</strain>
    </source>
</reference>
<dbReference type="EC" id="4.99.1.9" evidence="2"/>
<evidence type="ECO:0000256" key="3">
    <source>
        <dbReference type="ARBA" id="ARBA00023004"/>
    </source>
</evidence>
<evidence type="ECO:0000313" key="9">
    <source>
        <dbReference type="EMBL" id="VEH70455.1"/>
    </source>
</evidence>
<dbReference type="Pfam" id="PF00762">
    <property type="entry name" value="Ferrochelatase"/>
    <property type="match status" value="1"/>
</dbReference>
<dbReference type="Proteomes" id="UP000273044">
    <property type="component" value="Chromosome"/>
</dbReference>
<evidence type="ECO:0000256" key="2">
    <source>
        <dbReference type="ARBA" id="ARBA00013215"/>
    </source>
</evidence>
<evidence type="ECO:0000313" key="10">
    <source>
        <dbReference type="Proteomes" id="UP000273044"/>
    </source>
</evidence>
<comment type="pathway">
    <text evidence="1">Porphyrin-containing compound metabolism; protoheme biosynthesis.</text>
</comment>
<dbReference type="GO" id="GO:0006783">
    <property type="term" value="P:heme biosynthetic process"/>
    <property type="evidence" value="ECO:0007669"/>
    <property type="project" value="UniProtKB-KW"/>
</dbReference>
<dbReference type="InterPro" id="IPR001015">
    <property type="entry name" value="Ferrochelatase"/>
</dbReference>
<evidence type="ECO:0000256" key="4">
    <source>
        <dbReference type="ARBA" id="ARBA00023133"/>
    </source>
</evidence>
<dbReference type="Gene3D" id="3.40.50.1400">
    <property type="match status" value="2"/>
</dbReference>
<dbReference type="PANTHER" id="PTHR11108">
    <property type="entry name" value="FERROCHELATASE"/>
    <property type="match status" value="1"/>
</dbReference>
<dbReference type="GO" id="GO:0004325">
    <property type="term" value="F:ferrochelatase activity"/>
    <property type="evidence" value="ECO:0007669"/>
    <property type="project" value="InterPro"/>
</dbReference>
<dbReference type="InterPro" id="IPR033659">
    <property type="entry name" value="Ferrochelatase_N"/>
</dbReference>
<keyword evidence="4" id="KW-0350">Heme biosynthesis</keyword>
<dbReference type="RefSeq" id="WP_061786882.1">
    <property type="nucleotide sequence ID" value="NZ_LR134406.1"/>
</dbReference>
<dbReference type="UniPathway" id="UPA00252"/>
<keyword evidence="5 9" id="KW-0456">Lyase</keyword>
<keyword evidence="10" id="KW-1185">Reference proteome</keyword>
<dbReference type="InterPro" id="IPR033644">
    <property type="entry name" value="Ferrochelatase_C"/>
</dbReference>
<proteinExistence type="inferred from homology"/>
<keyword evidence="6" id="KW-0627">Porphyrin biosynthesis</keyword>
<dbReference type="GeneID" id="71769742"/>
<dbReference type="AlphaFoldDB" id="A0A3S4VJI3"/>
<gene>
    <name evidence="9" type="primary">hemH</name>
    <name evidence="9" type="ORF">NCTC12967_01751</name>
</gene>